<dbReference type="PANTHER" id="PTHR21066:SF17">
    <property type="entry name" value="AGAP011368-PA"/>
    <property type="match status" value="1"/>
</dbReference>
<accession>A0A977WKP2</accession>
<dbReference type="GO" id="GO:0005576">
    <property type="term" value="C:extracellular region"/>
    <property type="evidence" value="ECO:0007669"/>
    <property type="project" value="UniProtKB-SubCell"/>
</dbReference>
<protein>
    <submittedName>
        <fullName evidence="8">Odorant binding protein OBP26</fullName>
    </submittedName>
</protein>
<dbReference type="EMBL" id="MZ343476">
    <property type="protein sequence ID" value="UXL82966.1"/>
    <property type="molecule type" value="mRNA"/>
</dbReference>
<dbReference type="InterPro" id="IPR006170">
    <property type="entry name" value="PBP/GOBP"/>
</dbReference>
<keyword evidence="5" id="KW-0716">Sensory transduction</keyword>
<dbReference type="AlphaFoldDB" id="A0A977WKP2"/>
<name>A0A977WKP2_9DIPT</name>
<dbReference type="SMR" id="A0A977WKP2"/>
<proteinExistence type="evidence at transcript level"/>
<dbReference type="Pfam" id="PF01395">
    <property type="entry name" value="PBP_GOBP"/>
    <property type="match status" value="1"/>
</dbReference>
<feature type="signal peptide" evidence="7">
    <location>
        <begin position="1"/>
        <end position="15"/>
    </location>
</feature>
<keyword evidence="4" id="KW-0964">Secreted</keyword>
<feature type="chain" id="PRO_5038114179" evidence="7">
    <location>
        <begin position="16"/>
        <end position="187"/>
    </location>
</feature>
<reference evidence="8" key="1">
    <citation type="submission" date="2021-06" db="EMBL/GenBank/DDBJ databases">
        <authorList>
            <person name="Yu J."/>
            <person name="Cheng W."/>
        </authorList>
    </citation>
    <scope>NUCLEOTIDE SEQUENCE</scope>
</reference>
<evidence type="ECO:0000256" key="4">
    <source>
        <dbReference type="ARBA" id="ARBA00022525"/>
    </source>
</evidence>
<evidence type="ECO:0000256" key="1">
    <source>
        <dbReference type="ARBA" id="ARBA00004613"/>
    </source>
</evidence>
<comment type="subcellular location">
    <subcellularLocation>
        <location evidence="1">Secreted</location>
    </subcellularLocation>
</comment>
<comment type="similarity">
    <text evidence="2">Belongs to the PBP/GOBP family.</text>
</comment>
<keyword evidence="7" id="KW-0732">Signal</keyword>
<evidence type="ECO:0000256" key="7">
    <source>
        <dbReference type="SAM" id="SignalP"/>
    </source>
</evidence>
<dbReference type="InterPro" id="IPR052295">
    <property type="entry name" value="Odorant-binding_protein"/>
</dbReference>
<dbReference type="PANTHER" id="PTHR21066">
    <property type="entry name" value="ODORANT-BINDING PROTEIN 59A-RELATED"/>
    <property type="match status" value="1"/>
</dbReference>
<evidence type="ECO:0000256" key="6">
    <source>
        <dbReference type="ARBA" id="ARBA00022725"/>
    </source>
</evidence>
<evidence type="ECO:0000256" key="2">
    <source>
        <dbReference type="ARBA" id="ARBA00008098"/>
    </source>
</evidence>
<organism evidence="8">
    <name type="scientific">Sitodiplosis mosellana</name>
    <name type="common">orange wheat blossom midge</name>
    <dbReference type="NCBI Taxonomy" id="263140"/>
    <lineage>
        <taxon>Eukaryota</taxon>
        <taxon>Metazoa</taxon>
        <taxon>Ecdysozoa</taxon>
        <taxon>Arthropoda</taxon>
        <taxon>Hexapoda</taxon>
        <taxon>Insecta</taxon>
        <taxon>Pterygota</taxon>
        <taxon>Neoptera</taxon>
        <taxon>Endopterygota</taxon>
        <taxon>Diptera</taxon>
        <taxon>Nematocera</taxon>
        <taxon>Sciaroidea</taxon>
        <taxon>Cecidomyiidae</taxon>
        <taxon>Sitodiplosis</taxon>
    </lineage>
</organism>
<evidence type="ECO:0000313" key="8">
    <source>
        <dbReference type="EMBL" id="UXL82966.1"/>
    </source>
</evidence>
<dbReference type="SUPFAM" id="SSF47565">
    <property type="entry name" value="Insect pheromone/odorant-binding proteins"/>
    <property type="match status" value="1"/>
</dbReference>
<dbReference type="GO" id="GO:0005549">
    <property type="term" value="F:odorant binding"/>
    <property type="evidence" value="ECO:0007669"/>
    <property type="project" value="InterPro"/>
</dbReference>
<keyword evidence="6" id="KW-0552">Olfaction</keyword>
<evidence type="ECO:0000256" key="3">
    <source>
        <dbReference type="ARBA" id="ARBA00022448"/>
    </source>
</evidence>
<sequence length="187" mass="20723">MKFLLCALLIALASAHEPPGLFEYTKCCKIQISAATTQFIDSMTKLEDECKQELGEPEQGKPPKFPCFHECVGNKTNMINADESLNEDKYRSFITTQMATEDYQKAVADAIATKCIEKVNSADGSEESPDGCSETAMEAFHCASKELINACPADKQDNDEHCVHFREFINRDFKGKGPQPSPQTVSK</sequence>
<evidence type="ECO:0000256" key="5">
    <source>
        <dbReference type="ARBA" id="ARBA00022606"/>
    </source>
</evidence>
<dbReference type="GO" id="GO:0007608">
    <property type="term" value="P:sensory perception of smell"/>
    <property type="evidence" value="ECO:0007669"/>
    <property type="project" value="UniProtKB-KW"/>
</dbReference>
<dbReference type="InterPro" id="IPR036728">
    <property type="entry name" value="PBP_GOBP_sf"/>
</dbReference>
<dbReference type="Gene3D" id="1.10.238.270">
    <property type="match status" value="1"/>
</dbReference>
<keyword evidence="3" id="KW-0813">Transport</keyword>